<dbReference type="PANTHER" id="PTHR30055">
    <property type="entry name" value="HTH-TYPE TRANSCRIPTIONAL REGULATOR RUTR"/>
    <property type="match status" value="1"/>
</dbReference>
<gene>
    <name evidence="6" type="ORF">C8E89_12666</name>
</gene>
<dbReference type="PROSITE" id="PS50977">
    <property type="entry name" value="HTH_TETR_2"/>
    <property type="match status" value="1"/>
</dbReference>
<dbReference type="Gene3D" id="1.10.357.10">
    <property type="entry name" value="Tetracycline Repressor, domain 2"/>
    <property type="match status" value="1"/>
</dbReference>
<feature type="DNA-binding region" description="H-T-H motif" evidence="4">
    <location>
        <begin position="34"/>
        <end position="53"/>
    </location>
</feature>
<reference evidence="7" key="1">
    <citation type="submission" date="2018-05" db="EMBL/GenBank/DDBJ databases">
        <authorList>
            <person name="Deangelis K."/>
            <person name="Huntemann M."/>
            <person name="Clum A."/>
            <person name="Pillay M."/>
            <person name="Palaniappan K."/>
            <person name="Varghese N."/>
            <person name="Mikhailova N."/>
            <person name="Stamatis D."/>
            <person name="Reddy T."/>
            <person name="Daum C."/>
            <person name="Shapiro N."/>
            <person name="Ivanova N."/>
            <person name="Kyrpides N."/>
            <person name="Woyke T."/>
        </authorList>
    </citation>
    <scope>NUCLEOTIDE SEQUENCE [LARGE SCALE GENOMIC DNA]</scope>
    <source>
        <strain evidence="7">GAS496</strain>
    </source>
</reference>
<evidence type="ECO:0000313" key="6">
    <source>
        <dbReference type="EMBL" id="PXX02291.1"/>
    </source>
</evidence>
<dbReference type="GO" id="GO:0000976">
    <property type="term" value="F:transcription cis-regulatory region binding"/>
    <property type="evidence" value="ECO:0007669"/>
    <property type="project" value="TreeGrafter"/>
</dbReference>
<dbReference type="SUPFAM" id="SSF48498">
    <property type="entry name" value="Tetracyclin repressor-like, C-terminal domain"/>
    <property type="match status" value="1"/>
</dbReference>
<organism evidence="6 7">
    <name type="scientific">Mycolicibacterium moriokaense</name>
    <dbReference type="NCBI Taxonomy" id="39691"/>
    <lineage>
        <taxon>Bacteria</taxon>
        <taxon>Bacillati</taxon>
        <taxon>Actinomycetota</taxon>
        <taxon>Actinomycetes</taxon>
        <taxon>Mycobacteriales</taxon>
        <taxon>Mycobacteriaceae</taxon>
        <taxon>Mycolicibacterium</taxon>
    </lineage>
</organism>
<dbReference type="OrthoDB" id="3173376at2"/>
<evidence type="ECO:0000256" key="3">
    <source>
        <dbReference type="ARBA" id="ARBA00023163"/>
    </source>
</evidence>
<dbReference type="EMBL" id="QJJU01000026">
    <property type="protein sequence ID" value="PXX02291.1"/>
    <property type="molecule type" value="Genomic_DNA"/>
</dbReference>
<dbReference type="InterPro" id="IPR025996">
    <property type="entry name" value="MT1864/Rv1816-like_C"/>
</dbReference>
<dbReference type="Proteomes" id="UP000247781">
    <property type="component" value="Unassembled WGS sequence"/>
</dbReference>
<evidence type="ECO:0000259" key="5">
    <source>
        <dbReference type="PROSITE" id="PS50977"/>
    </source>
</evidence>
<evidence type="ECO:0000256" key="4">
    <source>
        <dbReference type="PROSITE-ProRule" id="PRU00335"/>
    </source>
</evidence>
<accession>A0A318HBT2</accession>
<name>A0A318HBT2_9MYCO</name>
<keyword evidence="1" id="KW-0805">Transcription regulation</keyword>
<dbReference type="InterPro" id="IPR050109">
    <property type="entry name" value="HTH-type_TetR-like_transc_reg"/>
</dbReference>
<dbReference type="InterPro" id="IPR036271">
    <property type="entry name" value="Tet_transcr_reg_TetR-rel_C_sf"/>
</dbReference>
<keyword evidence="2 4" id="KW-0238">DNA-binding</keyword>
<dbReference type="InterPro" id="IPR009057">
    <property type="entry name" value="Homeodomain-like_sf"/>
</dbReference>
<evidence type="ECO:0000256" key="1">
    <source>
        <dbReference type="ARBA" id="ARBA00023015"/>
    </source>
</evidence>
<comment type="caution">
    <text evidence="6">The sequence shown here is derived from an EMBL/GenBank/DDBJ whole genome shotgun (WGS) entry which is preliminary data.</text>
</comment>
<keyword evidence="7" id="KW-1185">Reference proteome</keyword>
<dbReference type="AlphaFoldDB" id="A0A318HBT2"/>
<dbReference type="GO" id="GO:0003700">
    <property type="term" value="F:DNA-binding transcription factor activity"/>
    <property type="evidence" value="ECO:0007669"/>
    <property type="project" value="TreeGrafter"/>
</dbReference>
<feature type="domain" description="HTH tetR-type" evidence="5">
    <location>
        <begin position="11"/>
        <end position="71"/>
    </location>
</feature>
<dbReference type="Pfam" id="PF13305">
    <property type="entry name" value="TetR_C_33"/>
    <property type="match status" value="1"/>
</dbReference>
<protein>
    <submittedName>
        <fullName evidence="6">TetR family transcriptional regulator</fullName>
    </submittedName>
</protein>
<dbReference type="RefSeq" id="WP_110319315.1">
    <property type="nucleotide sequence ID" value="NZ_QJJU01000026.1"/>
</dbReference>
<dbReference type="InterPro" id="IPR001647">
    <property type="entry name" value="HTH_TetR"/>
</dbReference>
<evidence type="ECO:0000313" key="7">
    <source>
        <dbReference type="Proteomes" id="UP000247781"/>
    </source>
</evidence>
<dbReference type="SUPFAM" id="SSF46689">
    <property type="entry name" value="Homeodomain-like"/>
    <property type="match status" value="1"/>
</dbReference>
<keyword evidence="3" id="KW-0804">Transcription</keyword>
<dbReference type="Pfam" id="PF00440">
    <property type="entry name" value="TetR_N"/>
    <property type="match status" value="1"/>
</dbReference>
<dbReference type="PRINTS" id="PR00455">
    <property type="entry name" value="HTHTETR"/>
</dbReference>
<sequence length="194" mass="20192">MPSSIARYHHGDLRAACLRAAMELLEQDGAGGLSVRAVARHAGVSPGAPYRHYADRDALVSAVAAEGYRQLAGKLSAAHPSPSTPEDLAAVAVAYVQFALEHPALFRTMFSDPCDSDSSERVAAITAIAEYVGALVRQAFPGADPDALSTAIWAVVHGLAFLHLDGKLDTSTPQAVADRVRAAVLALVAVSPAI</sequence>
<reference evidence="6 7" key="2">
    <citation type="submission" date="2018-06" db="EMBL/GenBank/DDBJ databases">
        <title>Sequencing of bacterial isolates from soil warming experiment in Harvard Forest, Massachusetts, USA.</title>
        <authorList>
            <person name="Deangelis K.PhD."/>
        </authorList>
    </citation>
    <scope>NUCLEOTIDE SEQUENCE [LARGE SCALE GENOMIC DNA]</scope>
    <source>
        <strain evidence="6 7">GAS496</strain>
    </source>
</reference>
<proteinExistence type="predicted"/>
<dbReference type="PANTHER" id="PTHR30055:SF220">
    <property type="entry name" value="TETR-FAMILY REGULATORY PROTEIN"/>
    <property type="match status" value="1"/>
</dbReference>
<evidence type="ECO:0000256" key="2">
    <source>
        <dbReference type="ARBA" id="ARBA00023125"/>
    </source>
</evidence>